<dbReference type="GO" id="GO:0051865">
    <property type="term" value="P:protein autoubiquitination"/>
    <property type="evidence" value="ECO:0007669"/>
    <property type="project" value="TreeGrafter"/>
</dbReference>
<dbReference type="InterPro" id="IPR019193">
    <property type="entry name" value="UBQ-conj_enz_E2-bd_prot"/>
</dbReference>
<dbReference type="EMBL" id="ML986490">
    <property type="protein sequence ID" value="KAF2277527.1"/>
    <property type="molecule type" value="Genomic_DNA"/>
</dbReference>
<dbReference type="GO" id="GO:0000151">
    <property type="term" value="C:ubiquitin ligase complex"/>
    <property type="evidence" value="ECO:0007669"/>
    <property type="project" value="TreeGrafter"/>
</dbReference>
<dbReference type="Proteomes" id="UP000800097">
    <property type="component" value="Unassembled WGS sequence"/>
</dbReference>
<dbReference type="OrthoDB" id="386949at2759"/>
<proteinExistence type="predicted"/>
<evidence type="ECO:0008006" key="3">
    <source>
        <dbReference type="Google" id="ProtNLM"/>
    </source>
</evidence>
<dbReference type="GO" id="GO:0006513">
    <property type="term" value="P:protein monoubiquitination"/>
    <property type="evidence" value="ECO:0007669"/>
    <property type="project" value="TreeGrafter"/>
</dbReference>
<dbReference type="RefSeq" id="XP_033655066.1">
    <property type="nucleotide sequence ID" value="XM_033794489.1"/>
</dbReference>
<accession>A0A6A6JLZ3</accession>
<dbReference type="PANTHER" id="PTHR31531">
    <property type="entry name" value="E3 UBIQUITIN-PROTEIN LIGASE E3D FAMILY MEMBER"/>
    <property type="match status" value="1"/>
</dbReference>
<dbReference type="GO" id="GO:0030332">
    <property type="term" value="F:cyclin binding"/>
    <property type="evidence" value="ECO:0007669"/>
    <property type="project" value="TreeGrafter"/>
</dbReference>
<name>A0A6A6JLZ3_WESOR</name>
<dbReference type="GO" id="GO:0000209">
    <property type="term" value="P:protein polyubiquitination"/>
    <property type="evidence" value="ECO:0007669"/>
    <property type="project" value="TreeGrafter"/>
</dbReference>
<dbReference type="GO" id="GO:0005634">
    <property type="term" value="C:nucleus"/>
    <property type="evidence" value="ECO:0007669"/>
    <property type="project" value="TreeGrafter"/>
</dbReference>
<reference evidence="1" key="1">
    <citation type="journal article" date="2020" name="Stud. Mycol.">
        <title>101 Dothideomycetes genomes: a test case for predicting lifestyles and emergence of pathogens.</title>
        <authorList>
            <person name="Haridas S."/>
            <person name="Albert R."/>
            <person name="Binder M."/>
            <person name="Bloem J."/>
            <person name="Labutti K."/>
            <person name="Salamov A."/>
            <person name="Andreopoulos B."/>
            <person name="Baker S."/>
            <person name="Barry K."/>
            <person name="Bills G."/>
            <person name="Bluhm B."/>
            <person name="Cannon C."/>
            <person name="Castanera R."/>
            <person name="Culley D."/>
            <person name="Daum C."/>
            <person name="Ezra D."/>
            <person name="Gonzalez J."/>
            <person name="Henrissat B."/>
            <person name="Kuo A."/>
            <person name="Liang C."/>
            <person name="Lipzen A."/>
            <person name="Lutzoni F."/>
            <person name="Magnuson J."/>
            <person name="Mondo S."/>
            <person name="Nolan M."/>
            <person name="Ohm R."/>
            <person name="Pangilinan J."/>
            <person name="Park H.-J."/>
            <person name="Ramirez L."/>
            <person name="Alfaro M."/>
            <person name="Sun H."/>
            <person name="Tritt A."/>
            <person name="Yoshinaga Y."/>
            <person name="Zwiers L.-H."/>
            <person name="Turgeon B."/>
            <person name="Goodwin S."/>
            <person name="Spatafora J."/>
            <person name="Crous P."/>
            <person name="Grigoriev I."/>
        </authorList>
    </citation>
    <scope>NUCLEOTIDE SEQUENCE</scope>
    <source>
        <strain evidence="1">CBS 379.55</strain>
    </source>
</reference>
<dbReference type="GO" id="GO:0043161">
    <property type="term" value="P:proteasome-mediated ubiquitin-dependent protein catabolic process"/>
    <property type="evidence" value="ECO:0007669"/>
    <property type="project" value="TreeGrafter"/>
</dbReference>
<dbReference type="GeneID" id="54547664"/>
<organism evidence="1 2">
    <name type="scientific">Westerdykella ornata</name>
    <dbReference type="NCBI Taxonomy" id="318751"/>
    <lineage>
        <taxon>Eukaryota</taxon>
        <taxon>Fungi</taxon>
        <taxon>Dikarya</taxon>
        <taxon>Ascomycota</taxon>
        <taxon>Pezizomycotina</taxon>
        <taxon>Dothideomycetes</taxon>
        <taxon>Pleosporomycetidae</taxon>
        <taxon>Pleosporales</taxon>
        <taxon>Sporormiaceae</taxon>
        <taxon>Westerdykella</taxon>
    </lineage>
</organism>
<gene>
    <name evidence="1" type="ORF">EI97DRAFT_296624</name>
</gene>
<dbReference type="GO" id="GO:0005829">
    <property type="term" value="C:cytosol"/>
    <property type="evidence" value="ECO:0007669"/>
    <property type="project" value="TreeGrafter"/>
</dbReference>
<evidence type="ECO:0000313" key="2">
    <source>
        <dbReference type="Proteomes" id="UP000800097"/>
    </source>
</evidence>
<protein>
    <recommendedName>
        <fullName evidence="3">Ubiquitin-conjugating enzyme E2-binding protein</fullName>
    </recommendedName>
</protein>
<evidence type="ECO:0000313" key="1">
    <source>
        <dbReference type="EMBL" id="KAF2277527.1"/>
    </source>
</evidence>
<dbReference type="AlphaFoldDB" id="A0A6A6JLZ3"/>
<sequence>MLPGDLPESAFKELGVDLDKLRISTASHATARASPNLLHATPLSRDEPPPGAPSIVLYAEILLHIRTATLFGSLRTGKTHDTKARLSTDATCITVSYEGESATLRLPMKVKGGGSAVVEIPAEPPNKDISVRLEVEEREGSSFFTGAHSDERKANVVPWDAVSLNEMKTLSVLCRHCQSPVVGTGRVTEWRDLPNENWAEMMDFWHCHKPDEHHLHDHAHHETFSKKGYAAGSRLKAIQSIGFIDLASFLLSEQDCEGVQSGARSSDSPRNLLTCKACSHVLGVLDEQASGWRVWKWALSIGAAGPSLPSASPAHSAHTYSIQKWISARLLFLIENLGIRKFHVHADTDGASVPSLLIWVFTPDLLFSSSVPSHKEPRNDPTRAMKIFYQKKEWSPPKPGEAEPASVEEVSFPQELFDELHSALEESQQLLPVSARRFQGWDVGLLERFDVGEDNRARQHNNEQA</sequence>
<dbReference type="GO" id="GO:0061630">
    <property type="term" value="F:ubiquitin protein ligase activity"/>
    <property type="evidence" value="ECO:0007669"/>
    <property type="project" value="TreeGrafter"/>
</dbReference>
<dbReference type="Pfam" id="PF09814">
    <property type="entry name" value="HECT_2"/>
    <property type="match status" value="1"/>
</dbReference>
<dbReference type="GO" id="GO:0031624">
    <property type="term" value="F:ubiquitin conjugating enzyme binding"/>
    <property type="evidence" value="ECO:0007669"/>
    <property type="project" value="TreeGrafter"/>
</dbReference>
<keyword evidence="2" id="KW-1185">Reference proteome</keyword>
<dbReference type="PANTHER" id="PTHR31531:SF2">
    <property type="entry name" value="E3 UBIQUITIN-PROTEIN LIGASE E3D"/>
    <property type="match status" value="1"/>
</dbReference>